<evidence type="ECO:0000256" key="1">
    <source>
        <dbReference type="SAM" id="MobiDB-lite"/>
    </source>
</evidence>
<feature type="compositionally biased region" description="Basic and acidic residues" evidence="1">
    <location>
        <begin position="47"/>
        <end position="59"/>
    </location>
</feature>
<reference evidence="2" key="1">
    <citation type="submission" date="2021-02" db="EMBL/GenBank/DDBJ databases">
        <authorList>
            <person name="Nowell W R."/>
        </authorList>
    </citation>
    <scope>NUCLEOTIDE SEQUENCE</scope>
</reference>
<feature type="non-terminal residue" evidence="2">
    <location>
        <position position="1"/>
    </location>
</feature>
<accession>A0A816YAB9</accession>
<evidence type="ECO:0000313" key="2">
    <source>
        <dbReference type="EMBL" id="CAF2156323.1"/>
    </source>
</evidence>
<proteinExistence type="predicted"/>
<dbReference type="AlphaFoldDB" id="A0A816YAB9"/>
<feature type="non-terminal residue" evidence="2">
    <location>
        <position position="74"/>
    </location>
</feature>
<evidence type="ECO:0000313" key="3">
    <source>
        <dbReference type="Proteomes" id="UP000663824"/>
    </source>
</evidence>
<dbReference type="Proteomes" id="UP000663824">
    <property type="component" value="Unassembled WGS sequence"/>
</dbReference>
<feature type="region of interest" description="Disordered" evidence="1">
    <location>
        <begin position="45"/>
        <end position="74"/>
    </location>
</feature>
<organism evidence="2 3">
    <name type="scientific">Rotaria magnacalcarata</name>
    <dbReference type="NCBI Taxonomy" id="392030"/>
    <lineage>
        <taxon>Eukaryota</taxon>
        <taxon>Metazoa</taxon>
        <taxon>Spiralia</taxon>
        <taxon>Gnathifera</taxon>
        <taxon>Rotifera</taxon>
        <taxon>Eurotatoria</taxon>
        <taxon>Bdelloidea</taxon>
        <taxon>Philodinida</taxon>
        <taxon>Philodinidae</taxon>
        <taxon>Rotaria</taxon>
    </lineage>
</organism>
<protein>
    <submittedName>
        <fullName evidence="2">Uncharacterized protein</fullName>
    </submittedName>
</protein>
<comment type="caution">
    <text evidence="2">The sequence shown here is derived from an EMBL/GenBank/DDBJ whole genome shotgun (WGS) entry which is preliminary data.</text>
</comment>
<sequence>SIIEPSAKGEEYGHQLSFENEETDELHVAHEFEILQKSSDIEIQLESAHESDHEKENQYHPESVVSSDAIKIEP</sequence>
<name>A0A816YAB9_9BILA</name>
<gene>
    <name evidence="2" type="ORF">MBJ925_LOCUS32305</name>
</gene>
<dbReference type="EMBL" id="CAJNRE010017634">
    <property type="protein sequence ID" value="CAF2156323.1"/>
    <property type="molecule type" value="Genomic_DNA"/>
</dbReference>